<dbReference type="PANTHER" id="PTHR46810:SF1">
    <property type="entry name" value="INACTIVE POLYGLYCYLASE TTLL10"/>
    <property type="match status" value="1"/>
</dbReference>
<keyword evidence="2" id="KW-1185">Reference proteome</keyword>
<proteinExistence type="predicted"/>
<organism evidence="1 2">
    <name type="scientific">Pseudocohnilembus persalinus</name>
    <name type="common">Ciliate</name>
    <dbReference type="NCBI Taxonomy" id="266149"/>
    <lineage>
        <taxon>Eukaryota</taxon>
        <taxon>Sar</taxon>
        <taxon>Alveolata</taxon>
        <taxon>Ciliophora</taxon>
        <taxon>Intramacronucleata</taxon>
        <taxon>Oligohymenophorea</taxon>
        <taxon>Scuticociliatia</taxon>
        <taxon>Philasterida</taxon>
        <taxon>Pseudocohnilembidae</taxon>
        <taxon>Pseudocohnilembus</taxon>
    </lineage>
</organism>
<gene>
    <name evidence="1" type="ORF">PPERSA_07501</name>
</gene>
<evidence type="ECO:0000313" key="1">
    <source>
        <dbReference type="EMBL" id="KRX07751.1"/>
    </source>
</evidence>
<dbReference type="SUPFAM" id="SSF56059">
    <property type="entry name" value="Glutathione synthetase ATP-binding domain-like"/>
    <property type="match status" value="1"/>
</dbReference>
<dbReference type="InParanoid" id="A0A0V0QZL7"/>
<dbReference type="GO" id="GO:0070737">
    <property type="term" value="F:protein-glycine ligase activity, elongating"/>
    <property type="evidence" value="ECO:0007669"/>
    <property type="project" value="TreeGrafter"/>
</dbReference>
<dbReference type="Proteomes" id="UP000054937">
    <property type="component" value="Unassembled WGS sequence"/>
</dbReference>
<accession>A0A0V0QZL7</accession>
<sequence>MRKNHNFTDEQFENLQHQKHKMMAYCIMAIRDKLDPIQGAYTLLGFDYIWDENFKLKIIEINTVPELSGKLSAQKYVYPKLIQSTLDLIIDTLQEPSKTWEKWKNPNKLELGNWEIIINESQNYNVLDQYKIKN</sequence>
<dbReference type="OrthoDB" id="291607at2759"/>
<name>A0A0V0QZL7_PSEPJ</name>
<dbReference type="Gene3D" id="3.30.470.20">
    <property type="entry name" value="ATP-grasp fold, B domain"/>
    <property type="match status" value="1"/>
</dbReference>
<protein>
    <recommendedName>
        <fullName evidence="3">Tubulin-tyrosine ligase/Tubulin polyglutamylase</fullName>
    </recommendedName>
</protein>
<dbReference type="InterPro" id="IPR004344">
    <property type="entry name" value="TTL/TTLL_fam"/>
</dbReference>
<dbReference type="AlphaFoldDB" id="A0A0V0QZL7"/>
<dbReference type="PANTHER" id="PTHR46810">
    <property type="entry name" value="INACTIVE POLYGLYCYLASE TTLL10"/>
    <property type="match status" value="1"/>
</dbReference>
<dbReference type="Pfam" id="PF03133">
    <property type="entry name" value="TTL"/>
    <property type="match status" value="1"/>
</dbReference>
<evidence type="ECO:0008006" key="3">
    <source>
        <dbReference type="Google" id="ProtNLM"/>
    </source>
</evidence>
<dbReference type="InterPro" id="IPR027752">
    <property type="entry name" value="TTLL10"/>
</dbReference>
<evidence type="ECO:0000313" key="2">
    <source>
        <dbReference type="Proteomes" id="UP000054937"/>
    </source>
</evidence>
<dbReference type="EMBL" id="LDAU01000080">
    <property type="protein sequence ID" value="KRX07751.1"/>
    <property type="molecule type" value="Genomic_DNA"/>
</dbReference>
<reference evidence="1 2" key="1">
    <citation type="journal article" date="2015" name="Sci. Rep.">
        <title>Genome of the facultative scuticociliatosis pathogen Pseudocohnilembus persalinus provides insight into its virulence through horizontal gene transfer.</title>
        <authorList>
            <person name="Xiong J."/>
            <person name="Wang G."/>
            <person name="Cheng J."/>
            <person name="Tian M."/>
            <person name="Pan X."/>
            <person name="Warren A."/>
            <person name="Jiang C."/>
            <person name="Yuan D."/>
            <person name="Miao W."/>
        </authorList>
    </citation>
    <scope>NUCLEOTIDE SEQUENCE [LARGE SCALE GENOMIC DNA]</scope>
    <source>
        <strain evidence="1">36N120E</strain>
    </source>
</reference>
<comment type="caution">
    <text evidence="1">The sequence shown here is derived from an EMBL/GenBank/DDBJ whole genome shotgun (WGS) entry which is preliminary data.</text>
</comment>